<feature type="domain" description="Rhodanese" evidence="2">
    <location>
        <begin position="13"/>
        <end position="135"/>
    </location>
</feature>
<dbReference type="EMBL" id="JAGTAR010000033">
    <property type="protein sequence ID" value="MBR8537517.1"/>
    <property type="molecule type" value="Genomic_DNA"/>
</dbReference>
<dbReference type="NCBIfam" id="NF008750">
    <property type="entry name" value="PRK11784.1-2"/>
    <property type="match status" value="1"/>
</dbReference>
<evidence type="ECO:0000313" key="4">
    <source>
        <dbReference type="Proteomes" id="UP000679220"/>
    </source>
</evidence>
<dbReference type="NCBIfam" id="TIGR03167">
    <property type="entry name" value="tRNA_sel_U_synt"/>
    <property type="match status" value="1"/>
</dbReference>
<dbReference type="Pfam" id="PF00581">
    <property type="entry name" value="Rhodanese"/>
    <property type="match status" value="1"/>
</dbReference>
<reference evidence="3" key="2">
    <citation type="submission" date="2021-04" db="EMBL/GenBank/DDBJ databases">
        <authorList>
            <person name="Zhang T."/>
            <person name="Zhang Y."/>
            <person name="Lu D."/>
            <person name="Zuo D."/>
            <person name="Du Z."/>
        </authorList>
    </citation>
    <scope>NUCLEOTIDE SEQUENCE</scope>
    <source>
        <strain evidence="3">JR1</strain>
    </source>
</reference>
<evidence type="ECO:0000259" key="2">
    <source>
        <dbReference type="PROSITE" id="PS50206"/>
    </source>
</evidence>
<keyword evidence="1" id="KW-0711">Selenium</keyword>
<dbReference type="InterPro" id="IPR001763">
    <property type="entry name" value="Rhodanese-like_dom"/>
</dbReference>
<gene>
    <name evidence="3" type="primary">mnmH</name>
    <name evidence="3" type="ORF">KDU71_18250</name>
</gene>
<dbReference type="Pfam" id="PF26341">
    <property type="entry name" value="AAA_SelU"/>
    <property type="match status" value="1"/>
</dbReference>
<dbReference type="SMART" id="SM00450">
    <property type="entry name" value="RHOD"/>
    <property type="match status" value="1"/>
</dbReference>
<comment type="caution">
    <text evidence="3">The sequence shown here is derived from an EMBL/GenBank/DDBJ whole genome shotgun (WGS) entry which is preliminary data.</text>
</comment>
<dbReference type="PANTHER" id="PTHR30401:SF0">
    <property type="entry name" value="TRNA 2-SELENOURIDINE SYNTHASE"/>
    <property type="match status" value="1"/>
</dbReference>
<dbReference type="SUPFAM" id="SSF52821">
    <property type="entry name" value="Rhodanese/Cell cycle control phosphatase"/>
    <property type="match status" value="1"/>
</dbReference>
<dbReference type="PANTHER" id="PTHR30401">
    <property type="entry name" value="TRNA 2-SELENOURIDINE SYNTHASE"/>
    <property type="match status" value="1"/>
</dbReference>
<organism evidence="3 4">
    <name type="scientific">Carboxylicivirga sediminis</name>
    <dbReference type="NCBI Taxonomy" id="2006564"/>
    <lineage>
        <taxon>Bacteria</taxon>
        <taxon>Pseudomonadati</taxon>
        <taxon>Bacteroidota</taxon>
        <taxon>Bacteroidia</taxon>
        <taxon>Marinilabiliales</taxon>
        <taxon>Marinilabiliaceae</taxon>
        <taxon>Carboxylicivirga</taxon>
    </lineage>
</organism>
<evidence type="ECO:0000256" key="1">
    <source>
        <dbReference type="ARBA" id="ARBA00023266"/>
    </source>
</evidence>
<protein>
    <submittedName>
        <fullName evidence="3">tRNA 2-selenouridine(34) synthase MnmH</fullName>
        <ecNumber evidence="3">2.5.1.-</ecNumber>
    </submittedName>
</protein>
<dbReference type="RefSeq" id="WP_212192542.1">
    <property type="nucleotide sequence ID" value="NZ_JAGTAR010000033.1"/>
</dbReference>
<dbReference type="InterPro" id="IPR017582">
    <property type="entry name" value="SelU"/>
</dbReference>
<dbReference type="Gene3D" id="3.40.250.10">
    <property type="entry name" value="Rhodanese-like domain"/>
    <property type="match status" value="1"/>
</dbReference>
<dbReference type="GO" id="GO:0043828">
    <property type="term" value="F:tRNA 2-selenouridine synthase activity"/>
    <property type="evidence" value="ECO:0007669"/>
    <property type="project" value="InterPro"/>
</dbReference>
<dbReference type="AlphaFoldDB" id="A0A941F6N7"/>
<name>A0A941F6N7_9BACT</name>
<evidence type="ECO:0000313" key="3">
    <source>
        <dbReference type="EMBL" id="MBR8537517.1"/>
    </source>
</evidence>
<dbReference type="GO" id="GO:0002098">
    <property type="term" value="P:tRNA wobble uridine modification"/>
    <property type="evidence" value="ECO:0007669"/>
    <property type="project" value="InterPro"/>
</dbReference>
<dbReference type="Proteomes" id="UP000679220">
    <property type="component" value="Unassembled WGS sequence"/>
</dbReference>
<dbReference type="InterPro" id="IPR036873">
    <property type="entry name" value="Rhodanese-like_dom_sf"/>
</dbReference>
<keyword evidence="3" id="KW-0808">Transferase</keyword>
<reference evidence="3" key="1">
    <citation type="journal article" date="2018" name="Int. J. Syst. Evol. Microbiol.">
        <title>Carboxylicivirga sediminis sp. nov., isolated from coastal sediment.</title>
        <authorList>
            <person name="Wang F.Q."/>
            <person name="Ren L.H."/>
            <person name="Zou R.J."/>
            <person name="Sun Y.Z."/>
            <person name="Liu X.J."/>
            <person name="Jiang F."/>
            <person name="Liu L.J."/>
        </authorList>
    </citation>
    <scope>NUCLEOTIDE SEQUENCE</scope>
    <source>
        <strain evidence="3">JR1</strain>
    </source>
</reference>
<accession>A0A941F6N7</accession>
<keyword evidence="4" id="KW-1185">Reference proteome</keyword>
<dbReference type="InterPro" id="IPR058840">
    <property type="entry name" value="AAA_SelU"/>
</dbReference>
<dbReference type="PROSITE" id="PS50206">
    <property type="entry name" value="RHODANESE_3"/>
    <property type="match status" value="1"/>
</dbReference>
<dbReference type="EC" id="2.5.1.-" evidence="3"/>
<sequence length="345" mass="39818">MPKDISITEYLNNFSHLPLVDVRSPGEFEKGHIPNATNIPLFSNEERAHVGTVYKQQSQEDAVALGYQYVTPKLQWFIDESINAAPDKHIVIHCWRGGMRSHAFAQHLKDNGFNKVYVITKGYKAYRREAQNNFDKGQLLLLGGYTGSGKTHILHQIQEMGHQVLDLEGLASHKGSAFGNIGMDKQPTTEQFENNLYWQWRQFDFSRPIWVEDESPNIGDVNIPMHLFHKMRQSPLFFVEISKEERAHLLVDEYALGDKSKLENAIGRISKRLGNDVSKKALEYLANDNFYEVALLTLGYYDKYYKRGIEKRMTDDIRFIAMQNTNAHKNAETLIEVFNEQFIRS</sequence>
<proteinExistence type="predicted"/>